<dbReference type="PROSITE" id="PS01117">
    <property type="entry name" value="HTH_MARR_1"/>
    <property type="match status" value="1"/>
</dbReference>
<evidence type="ECO:0000256" key="1">
    <source>
        <dbReference type="ARBA" id="ARBA00023015"/>
    </source>
</evidence>
<protein>
    <submittedName>
        <fullName evidence="5">MarR family transcriptional regulator</fullName>
    </submittedName>
</protein>
<comment type="caution">
    <text evidence="5">The sequence shown here is derived from an EMBL/GenBank/DDBJ whole genome shotgun (WGS) entry which is preliminary data.</text>
</comment>
<dbReference type="InterPro" id="IPR000835">
    <property type="entry name" value="HTH_MarR-typ"/>
</dbReference>
<organism evidence="5 6">
    <name type="scientific">Ramlibacter albus</name>
    <dbReference type="NCBI Taxonomy" id="2079448"/>
    <lineage>
        <taxon>Bacteria</taxon>
        <taxon>Pseudomonadati</taxon>
        <taxon>Pseudomonadota</taxon>
        <taxon>Betaproteobacteria</taxon>
        <taxon>Burkholderiales</taxon>
        <taxon>Comamonadaceae</taxon>
        <taxon>Ramlibacter</taxon>
    </lineage>
</organism>
<dbReference type="PANTHER" id="PTHR33164">
    <property type="entry name" value="TRANSCRIPTIONAL REGULATOR, MARR FAMILY"/>
    <property type="match status" value="1"/>
</dbReference>
<dbReference type="GO" id="GO:0003677">
    <property type="term" value="F:DNA binding"/>
    <property type="evidence" value="ECO:0007669"/>
    <property type="project" value="UniProtKB-KW"/>
</dbReference>
<dbReference type="RefSeq" id="WP_187079488.1">
    <property type="nucleotide sequence ID" value="NZ_JACORU010000001.1"/>
</dbReference>
<dbReference type="PROSITE" id="PS50995">
    <property type="entry name" value="HTH_MARR_2"/>
    <property type="match status" value="1"/>
</dbReference>
<dbReference type="Proteomes" id="UP000596827">
    <property type="component" value="Unassembled WGS sequence"/>
</dbReference>
<keyword evidence="3" id="KW-0804">Transcription</keyword>
<evidence type="ECO:0000256" key="2">
    <source>
        <dbReference type="ARBA" id="ARBA00023125"/>
    </source>
</evidence>
<dbReference type="GO" id="GO:0006950">
    <property type="term" value="P:response to stress"/>
    <property type="evidence" value="ECO:0007669"/>
    <property type="project" value="TreeGrafter"/>
</dbReference>
<dbReference type="InterPro" id="IPR036388">
    <property type="entry name" value="WH-like_DNA-bd_sf"/>
</dbReference>
<evidence type="ECO:0000259" key="4">
    <source>
        <dbReference type="PROSITE" id="PS50995"/>
    </source>
</evidence>
<dbReference type="InterPro" id="IPR036390">
    <property type="entry name" value="WH_DNA-bd_sf"/>
</dbReference>
<dbReference type="Gene3D" id="1.10.10.10">
    <property type="entry name" value="Winged helix-like DNA-binding domain superfamily/Winged helix DNA-binding domain"/>
    <property type="match status" value="1"/>
</dbReference>
<keyword evidence="1" id="KW-0805">Transcription regulation</keyword>
<reference evidence="5" key="1">
    <citation type="submission" date="2020-08" db="EMBL/GenBank/DDBJ databases">
        <title>Ramlibacter sp. GTP1 16S ribosomal RNA gene genome sequencing and assembly.</title>
        <authorList>
            <person name="Kang M."/>
        </authorList>
    </citation>
    <scope>NUCLEOTIDE SEQUENCE</scope>
    <source>
        <strain evidence="5">GTP1</strain>
    </source>
</reference>
<dbReference type="GO" id="GO:0003700">
    <property type="term" value="F:DNA-binding transcription factor activity"/>
    <property type="evidence" value="ECO:0007669"/>
    <property type="project" value="InterPro"/>
</dbReference>
<sequence length="163" mass="18153">MESRSRAHEQFGNSLGRVSRLWRAEIDRRLAEHGSTDAQWLALLRLQTMDQPVTQAALAAAIGVQNPSMVRMLDRLEAEGLIERTAVPGDRRAKAVRLTAKARPRLARIRTVTDSLRTELFRGIDARELDACMRVFSLLESKLRGFGAFGEADAAPSSRMIVP</sequence>
<dbReference type="InterPro" id="IPR023187">
    <property type="entry name" value="Tscrpt_reg_MarR-type_CS"/>
</dbReference>
<dbReference type="AlphaFoldDB" id="A0A923M4Z6"/>
<dbReference type="EMBL" id="JACORU010000001">
    <property type="protein sequence ID" value="MBC5763018.1"/>
    <property type="molecule type" value="Genomic_DNA"/>
</dbReference>
<evidence type="ECO:0000313" key="6">
    <source>
        <dbReference type="Proteomes" id="UP000596827"/>
    </source>
</evidence>
<dbReference type="PANTHER" id="PTHR33164:SF64">
    <property type="entry name" value="TRANSCRIPTIONAL REGULATOR SLYA"/>
    <property type="match status" value="1"/>
</dbReference>
<accession>A0A923M4Z6</accession>
<proteinExistence type="predicted"/>
<keyword evidence="6" id="KW-1185">Reference proteome</keyword>
<dbReference type="PRINTS" id="PR00598">
    <property type="entry name" value="HTHMARR"/>
</dbReference>
<evidence type="ECO:0000313" key="5">
    <source>
        <dbReference type="EMBL" id="MBC5763018.1"/>
    </source>
</evidence>
<name>A0A923M4Z6_9BURK</name>
<feature type="domain" description="HTH marR-type" evidence="4">
    <location>
        <begin position="8"/>
        <end position="141"/>
    </location>
</feature>
<dbReference type="InterPro" id="IPR039422">
    <property type="entry name" value="MarR/SlyA-like"/>
</dbReference>
<dbReference type="SUPFAM" id="SSF46785">
    <property type="entry name" value="Winged helix' DNA-binding domain"/>
    <property type="match status" value="1"/>
</dbReference>
<dbReference type="Pfam" id="PF12802">
    <property type="entry name" value="MarR_2"/>
    <property type="match status" value="1"/>
</dbReference>
<gene>
    <name evidence="5" type="ORF">H8R02_01035</name>
</gene>
<keyword evidence="2" id="KW-0238">DNA-binding</keyword>
<dbReference type="SMART" id="SM00347">
    <property type="entry name" value="HTH_MARR"/>
    <property type="match status" value="1"/>
</dbReference>
<evidence type="ECO:0000256" key="3">
    <source>
        <dbReference type="ARBA" id="ARBA00023163"/>
    </source>
</evidence>